<dbReference type="Pfam" id="PF18543">
    <property type="entry name" value="ID"/>
    <property type="match status" value="1"/>
</dbReference>
<dbReference type="PANTHER" id="PTHR39560">
    <property type="entry name" value="PROTEIN ADENYLYLTRANSFERASE FIC-RELATED"/>
    <property type="match status" value="1"/>
</dbReference>
<dbReference type="SUPFAM" id="SSF140931">
    <property type="entry name" value="Fic-like"/>
    <property type="match status" value="1"/>
</dbReference>
<evidence type="ECO:0000313" key="11">
    <source>
        <dbReference type="Proteomes" id="UP000746918"/>
    </source>
</evidence>
<feature type="region of interest" description="Disordered" evidence="8">
    <location>
        <begin position="584"/>
        <end position="614"/>
    </location>
</feature>
<organism evidence="10 11">
    <name type="scientific">Bartonella raoultii</name>
    <dbReference type="NCBI Taxonomy" id="1457020"/>
    <lineage>
        <taxon>Bacteria</taxon>
        <taxon>Pseudomonadati</taxon>
        <taxon>Pseudomonadota</taxon>
        <taxon>Alphaproteobacteria</taxon>
        <taxon>Hyphomicrobiales</taxon>
        <taxon>Bartonellaceae</taxon>
        <taxon>Bartonella</taxon>
    </lineage>
</organism>
<comment type="caution">
    <text evidence="10">The sequence shown here is derived from an EMBL/GenBank/DDBJ whole genome shotgun (WGS) entry which is preliminary data.</text>
</comment>
<protein>
    <recommendedName>
        <fullName evidence="5">protein adenylyltransferase</fullName>
        <ecNumber evidence="5">2.7.7.108</ecNumber>
    </recommendedName>
</protein>
<evidence type="ECO:0000256" key="2">
    <source>
        <dbReference type="ARBA" id="ARBA00022695"/>
    </source>
</evidence>
<dbReference type="Gene3D" id="1.10.3290.10">
    <property type="entry name" value="Fido-like domain"/>
    <property type="match status" value="1"/>
</dbReference>
<dbReference type="InterPro" id="IPR012340">
    <property type="entry name" value="NA-bd_OB-fold"/>
</dbReference>
<dbReference type="Pfam" id="PF02661">
    <property type="entry name" value="Fic"/>
    <property type="match status" value="1"/>
</dbReference>
<dbReference type="NCBIfam" id="NF033856">
    <property type="entry name" value="T4SS_effec_BID"/>
    <property type="match status" value="1"/>
</dbReference>
<evidence type="ECO:0000256" key="3">
    <source>
        <dbReference type="ARBA" id="ARBA00022741"/>
    </source>
</evidence>
<reference evidence="10 11" key="1">
    <citation type="submission" date="2021-08" db="EMBL/GenBank/DDBJ databases">
        <title>Bartonella raoulti 094 sp. nov.</title>
        <authorList>
            <person name="Zgheib R."/>
            <person name="Hammoud A."/>
        </authorList>
    </citation>
    <scope>NUCLEOTIDE SEQUENCE [LARGE SCALE GENOMIC DNA]</scope>
    <source>
        <strain evidence="10 11">094</strain>
    </source>
</reference>
<dbReference type="Gene3D" id="2.40.50.140">
    <property type="entry name" value="Nucleic acid-binding proteins"/>
    <property type="match status" value="1"/>
</dbReference>
<name>A0ABS7I3J3_9HYPH</name>
<proteinExistence type="predicted"/>
<evidence type="ECO:0000256" key="4">
    <source>
        <dbReference type="ARBA" id="ARBA00022840"/>
    </source>
</evidence>
<evidence type="ECO:0000259" key="9">
    <source>
        <dbReference type="PROSITE" id="PS51459"/>
    </source>
</evidence>
<dbReference type="EC" id="2.7.7.108" evidence="5"/>
<dbReference type="InterPro" id="IPR036597">
    <property type="entry name" value="Fido-like_dom_sf"/>
</dbReference>
<evidence type="ECO:0000313" key="10">
    <source>
        <dbReference type="EMBL" id="MBX4335238.1"/>
    </source>
</evidence>
<dbReference type="EMBL" id="JAIFRO010000001">
    <property type="protein sequence ID" value="MBX4335238.1"/>
    <property type="molecule type" value="Genomic_DNA"/>
</dbReference>
<accession>A0ABS7I3J3</accession>
<feature type="region of interest" description="Disordered" evidence="8">
    <location>
        <begin position="1"/>
        <end position="21"/>
    </location>
</feature>
<comment type="catalytic activity">
    <reaction evidence="6">
        <text>L-threonyl-[protein] + ATP = 3-O-(5'-adenylyl)-L-threonyl-[protein] + diphosphate</text>
        <dbReference type="Rhea" id="RHEA:54292"/>
        <dbReference type="Rhea" id="RHEA-COMP:11060"/>
        <dbReference type="Rhea" id="RHEA-COMP:13847"/>
        <dbReference type="ChEBI" id="CHEBI:30013"/>
        <dbReference type="ChEBI" id="CHEBI:30616"/>
        <dbReference type="ChEBI" id="CHEBI:33019"/>
        <dbReference type="ChEBI" id="CHEBI:138113"/>
        <dbReference type="EC" id="2.7.7.108"/>
    </reaction>
</comment>
<keyword evidence="11" id="KW-1185">Reference proteome</keyword>
<feature type="domain" description="Fido" evidence="9">
    <location>
        <begin position="83"/>
        <end position="239"/>
    </location>
</feature>
<keyword evidence="1" id="KW-0808">Transferase</keyword>
<keyword evidence="2" id="KW-0548">Nucleotidyltransferase</keyword>
<dbReference type="Proteomes" id="UP000746918">
    <property type="component" value="Unassembled WGS sequence"/>
</dbReference>
<comment type="catalytic activity">
    <reaction evidence="7">
        <text>L-tyrosyl-[protein] + ATP = O-(5'-adenylyl)-L-tyrosyl-[protein] + diphosphate</text>
        <dbReference type="Rhea" id="RHEA:54288"/>
        <dbReference type="Rhea" id="RHEA-COMP:10136"/>
        <dbReference type="Rhea" id="RHEA-COMP:13846"/>
        <dbReference type="ChEBI" id="CHEBI:30616"/>
        <dbReference type="ChEBI" id="CHEBI:33019"/>
        <dbReference type="ChEBI" id="CHEBI:46858"/>
        <dbReference type="ChEBI" id="CHEBI:83624"/>
        <dbReference type="EC" id="2.7.7.108"/>
    </reaction>
</comment>
<dbReference type="RefSeq" id="WP_220716545.1">
    <property type="nucleotide sequence ID" value="NZ_JAIFRO010000001.1"/>
</dbReference>
<feature type="compositionally biased region" description="Basic and acidic residues" evidence="8">
    <location>
        <begin position="584"/>
        <end position="598"/>
    </location>
</feature>
<dbReference type="PANTHER" id="PTHR39560:SF1">
    <property type="entry name" value="PROTEIN ADENYLYLTRANSFERASE FIC-RELATED"/>
    <property type="match status" value="1"/>
</dbReference>
<keyword evidence="4" id="KW-0067">ATP-binding</keyword>
<evidence type="ECO:0000256" key="5">
    <source>
        <dbReference type="ARBA" id="ARBA00034531"/>
    </source>
</evidence>
<evidence type="ECO:0000256" key="1">
    <source>
        <dbReference type="ARBA" id="ARBA00022679"/>
    </source>
</evidence>
<dbReference type="InterPro" id="IPR003812">
    <property type="entry name" value="Fido"/>
</dbReference>
<dbReference type="PROSITE" id="PS51459">
    <property type="entry name" value="FIDO"/>
    <property type="match status" value="1"/>
</dbReference>
<dbReference type="InterPro" id="IPR040548">
    <property type="entry name" value="BepA_ID"/>
</dbReference>
<keyword evidence="3" id="KW-0547">Nucleotide-binding</keyword>
<gene>
    <name evidence="10" type="ORF">K3248_01220</name>
</gene>
<sequence length="614" mass="70789">MKKNQADHPASHTKEEFSKQHHIEQTALSRQLKEASQNFFDSKNHVLKNKYHITDAEILKTQCAHDVSQQMINIRQEAPPEQFNSSYLKHIHKVLFTPAFEWAGQTREHSFTFADGTTASMPYMKRKEYTKPFAIGSQIQAELDKLDKTLTEKNNLQGLPRKEFVAHAAELMANLYCTHPFREGNRRTQHAFFEKLAESAGHKFDFSLVTRKRHQFINNAAIEYGNSGPMKHMLEDISHPEKVLLLKEFTNIMRENGLDEKNYRLAVVAQDGKTYHGTYRGCSLNSFMVDVHGTFIIGNKKDLTPEQIKTLKIGTLLSFTAQEQHQTLIPKETIPPLSKEEIAERIQENALVQEKRKEIEYLCKIVYGKPYVLQKKIEKIDENFAQGERLAFQVVEFPTSLSKLSGVQMFGIKSRARAQAEENIFPLSKAIERYAETLKQVEQEVLQNHHAQQKRCEQAVDMPSQKIQDLLSLSPDQQQEALSRSPELKAETKTYLCNLNARLSTSEHEAVKEKNYEKLAQSLGTSTIRAKEITDIFQQTKEIKQNLQRMSFFYHEYNAHSAPNLRQSTEESTILLDQSPFKAKEMKENTKQEKEIKQNPHPPKAKYATAQWLV</sequence>
<evidence type="ECO:0000256" key="7">
    <source>
        <dbReference type="ARBA" id="ARBA00048696"/>
    </source>
</evidence>
<evidence type="ECO:0000256" key="8">
    <source>
        <dbReference type="SAM" id="MobiDB-lite"/>
    </source>
</evidence>
<evidence type="ECO:0000256" key="6">
    <source>
        <dbReference type="ARBA" id="ARBA00047939"/>
    </source>
</evidence>